<dbReference type="GO" id="GO:0005524">
    <property type="term" value="F:ATP binding"/>
    <property type="evidence" value="ECO:0007669"/>
    <property type="project" value="UniProtKB-KW"/>
</dbReference>
<feature type="compositionally biased region" description="Low complexity" evidence="7">
    <location>
        <begin position="639"/>
        <end position="658"/>
    </location>
</feature>
<keyword evidence="10" id="KW-1185">Reference proteome</keyword>
<feature type="region of interest" description="Disordered" evidence="7">
    <location>
        <begin position="202"/>
        <end position="288"/>
    </location>
</feature>
<dbReference type="SMART" id="SM00212">
    <property type="entry name" value="UBCc"/>
    <property type="match status" value="1"/>
</dbReference>
<dbReference type="CDD" id="cd23792">
    <property type="entry name" value="UBCc_UBE2D"/>
    <property type="match status" value="1"/>
</dbReference>
<feature type="compositionally biased region" description="Low complexity" evidence="7">
    <location>
        <begin position="75"/>
        <end position="86"/>
    </location>
</feature>
<evidence type="ECO:0000313" key="9">
    <source>
        <dbReference type="EMBL" id="SJK98516.1"/>
    </source>
</evidence>
<evidence type="ECO:0000256" key="7">
    <source>
        <dbReference type="SAM" id="MobiDB-lite"/>
    </source>
</evidence>
<dbReference type="InterPro" id="IPR023313">
    <property type="entry name" value="UBQ-conjugating_AS"/>
</dbReference>
<keyword evidence="2" id="KW-0808">Transferase</keyword>
<protein>
    <recommendedName>
        <fullName evidence="1">E2 ubiquitin-conjugating enzyme</fullName>
        <ecNumber evidence="1">2.3.2.23</ecNumber>
    </recommendedName>
</protein>
<accession>A0A284QPV8</accession>
<dbReference type="InterPro" id="IPR000608">
    <property type="entry name" value="UBC"/>
</dbReference>
<feature type="compositionally biased region" description="Low complexity" evidence="7">
    <location>
        <begin position="53"/>
        <end position="62"/>
    </location>
</feature>
<evidence type="ECO:0000256" key="1">
    <source>
        <dbReference type="ARBA" id="ARBA00012486"/>
    </source>
</evidence>
<proteinExistence type="predicted"/>
<organism evidence="9 10">
    <name type="scientific">Armillaria ostoyae</name>
    <name type="common">Armillaria root rot fungus</name>
    <dbReference type="NCBI Taxonomy" id="47428"/>
    <lineage>
        <taxon>Eukaryota</taxon>
        <taxon>Fungi</taxon>
        <taxon>Dikarya</taxon>
        <taxon>Basidiomycota</taxon>
        <taxon>Agaricomycotina</taxon>
        <taxon>Agaricomycetes</taxon>
        <taxon>Agaricomycetidae</taxon>
        <taxon>Agaricales</taxon>
        <taxon>Marasmiineae</taxon>
        <taxon>Physalacriaceae</taxon>
        <taxon>Armillaria</taxon>
    </lineage>
</organism>
<keyword evidence="5" id="KW-0067">ATP-binding</keyword>
<feature type="compositionally biased region" description="Low complexity" evidence="7">
    <location>
        <begin position="243"/>
        <end position="253"/>
    </location>
</feature>
<evidence type="ECO:0000259" key="8">
    <source>
        <dbReference type="PROSITE" id="PS50127"/>
    </source>
</evidence>
<dbReference type="Proteomes" id="UP000219338">
    <property type="component" value="Unassembled WGS sequence"/>
</dbReference>
<evidence type="ECO:0000256" key="6">
    <source>
        <dbReference type="PROSITE-ProRule" id="PRU10133"/>
    </source>
</evidence>
<feature type="compositionally biased region" description="Polar residues" evidence="7">
    <location>
        <begin position="462"/>
        <end position="477"/>
    </location>
</feature>
<feature type="compositionally biased region" description="Polar residues" evidence="7">
    <location>
        <begin position="202"/>
        <end position="224"/>
    </location>
</feature>
<feature type="compositionally biased region" description="Basic residues" evidence="7">
    <location>
        <begin position="101"/>
        <end position="114"/>
    </location>
</feature>
<dbReference type="EC" id="2.3.2.23" evidence="1"/>
<feature type="region of interest" description="Disordered" evidence="7">
    <location>
        <begin position="430"/>
        <end position="453"/>
    </location>
</feature>
<feature type="domain" description="UBC core" evidence="8">
    <location>
        <begin position="1003"/>
        <end position="1149"/>
    </location>
</feature>
<dbReference type="STRING" id="47428.A0A284QPV8"/>
<feature type="compositionally biased region" description="Acidic residues" evidence="7">
    <location>
        <begin position="592"/>
        <end position="602"/>
    </location>
</feature>
<dbReference type="InterPro" id="IPR016135">
    <property type="entry name" value="UBQ-conjugating_enzyme/RWD"/>
</dbReference>
<dbReference type="PROSITE" id="PS50127">
    <property type="entry name" value="UBC_2"/>
    <property type="match status" value="1"/>
</dbReference>
<dbReference type="PROSITE" id="PS00183">
    <property type="entry name" value="UBC_1"/>
    <property type="match status" value="1"/>
</dbReference>
<feature type="region of interest" description="Disordered" evidence="7">
    <location>
        <begin position="567"/>
        <end position="702"/>
    </location>
</feature>
<keyword evidence="3" id="KW-0547">Nucleotide-binding</keyword>
<evidence type="ECO:0000256" key="3">
    <source>
        <dbReference type="ARBA" id="ARBA00022741"/>
    </source>
</evidence>
<feature type="active site" description="Glycyl thioester intermediate" evidence="6">
    <location>
        <position position="1087"/>
    </location>
</feature>
<dbReference type="OMA" id="DLIRVWW"/>
<dbReference type="GO" id="GO:0061631">
    <property type="term" value="F:ubiquitin conjugating enzyme activity"/>
    <property type="evidence" value="ECO:0007669"/>
    <property type="project" value="UniProtKB-EC"/>
</dbReference>
<evidence type="ECO:0000256" key="2">
    <source>
        <dbReference type="ARBA" id="ARBA00022679"/>
    </source>
</evidence>
<evidence type="ECO:0000313" key="10">
    <source>
        <dbReference type="Proteomes" id="UP000219338"/>
    </source>
</evidence>
<dbReference type="Gene3D" id="3.10.110.10">
    <property type="entry name" value="Ubiquitin Conjugating Enzyme"/>
    <property type="match status" value="1"/>
</dbReference>
<dbReference type="SUPFAM" id="SSF54495">
    <property type="entry name" value="UBC-like"/>
    <property type="match status" value="1"/>
</dbReference>
<feature type="region of interest" description="Disordered" evidence="7">
    <location>
        <begin position="1"/>
        <end position="123"/>
    </location>
</feature>
<feature type="region of interest" description="Disordered" evidence="7">
    <location>
        <begin position="458"/>
        <end position="477"/>
    </location>
</feature>
<feature type="compositionally biased region" description="Pro residues" evidence="7">
    <location>
        <begin position="226"/>
        <end position="242"/>
    </location>
</feature>
<name>A0A284QPV8_ARMOS</name>
<evidence type="ECO:0000256" key="5">
    <source>
        <dbReference type="ARBA" id="ARBA00022840"/>
    </source>
</evidence>
<dbReference type="AlphaFoldDB" id="A0A284QPV8"/>
<evidence type="ECO:0000256" key="4">
    <source>
        <dbReference type="ARBA" id="ARBA00022786"/>
    </source>
</evidence>
<reference evidence="10" key="1">
    <citation type="journal article" date="2017" name="Nat. Ecol. Evol.">
        <title>Genome expansion and lineage-specific genetic innovations in the forest pathogenic fungi Armillaria.</title>
        <authorList>
            <person name="Sipos G."/>
            <person name="Prasanna A.N."/>
            <person name="Walter M.C."/>
            <person name="O'Connor E."/>
            <person name="Balint B."/>
            <person name="Krizsan K."/>
            <person name="Kiss B."/>
            <person name="Hess J."/>
            <person name="Varga T."/>
            <person name="Slot J."/>
            <person name="Riley R."/>
            <person name="Boka B."/>
            <person name="Rigling D."/>
            <person name="Barry K."/>
            <person name="Lee J."/>
            <person name="Mihaltcheva S."/>
            <person name="LaButti K."/>
            <person name="Lipzen A."/>
            <person name="Waldron R."/>
            <person name="Moloney N.M."/>
            <person name="Sperisen C."/>
            <person name="Kredics L."/>
            <person name="Vagvoelgyi C."/>
            <person name="Patrignani A."/>
            <person name="Fitzpatrick D."/>
            <person name="Nagy I."/>
            <person name="Doyle S."/>
            <person name="Anderson J.B."/>
            <person name="Grigoriev I.V."/>
            <person name="Gueldener U."/>
            <person name="Muensterkoetter M."/>
            <person name="Nagy L.G."/>
        </authorList>
    </citation>
    <scope>NUCLEOTIDE SEQUENCE [LARGE SCALE GENOMIC DNA]</scope>
    <source>
        <strain evidence="10">C18/9</strain>
    </source>
</reference>
<dbReference type="EMBL" id="FUEG01000001">
    <property type="protein sequence ID" value="SJK98516.1"/>
    <property type="molecule type" value="Genomic_DNA"/>
</dbReference>
<dbReference type="FunFam" id="3.10.110.10:FF:000010">
    <property type="entry name" value="Ubiquitin-conjugating enzyme E2-16 kDa"/>
    <property type="match status" value="1"/>
</dbReference>
<gene>
    <name evidence="9" type="ORF">ARMOST_01784</name>
</gene>
<keyword evidence="4" id="KW-0833">Ubl conjugation pathway</keyword>
<dbReference type="PANTHER" id="PTHR24068">
    <property type="entry name" value="UBIQUITIN-CONJUGATING ENZYME E2"/>
    <property type="match status" value="1"/>
</dbReference>
<dbReference type="OrthoDB" id="2804702at2759"/>
<sequence length="1149" mass="125447">MLRGAGSRSSPIFISDDEFDSESLQSAPDVVPLVQDQANAHPEKLWIADNHASHSQQGSSSQPTGRAAKKHKVRAVAPAPLPVAGPSKATNLNGAQQSESKKRKREQRAAKRRQEHTEKKARVDGSAQLMAQAMAAFPPSFPALSPTTDMSPRFFMPPDSFVYPPFPYQGFPMGQPLNVSTSNWVNSMASIAEPPPSTFPPTWNIYSDISQWPQISPPSGAQTRPTPGPVEPPPPPPPPSSLPLPLSSTSSSLPDPPRLPLKPEKPKKQSTTMIGMQSDRDPEGKRRTFRVKPTTHMDADSTVRFPYKPDPSRTLVMEQIPKIHRNTNYIRTWCKNVSDCSPIFVAVEASNANAVIEFPSVELARRAWVSPRLGPPNSSGATIKGAPREDLIRVWWYLVSEPAVEYTMKELEDGEIEDVAAMKEAAKKEAAKEAQLQSRRERKRAKKASKEAEEKLVLEKANNASLPQVHSPASTPVHSAVYTPTSVSSPAPSAFTPFPPTPYHPLPSVPPLTPIPQIPVTEAFQQKIPLPPQSELAPNWRPAPIDITKISTFHGDPGSSLITVSPVDTSDMGPPSAQHYIPLGSRSASQSEDMDIDIDMEVETPSSYHNPSPLLSYERSSAPRASDEDTATIPPATVTSSTSIRSHTPPTSPSITTHLSEFIHNLPTPAPTPSSNLGSPAASASPTPPPSEPRAMKNAPKGPSFVFRSMAVKQKELEERIARERRSIGVGKMDAQPATPPPPVSEQVIDNMAMEEKLRQLVLASQRKKLKSTLTPSVEVSAPPVAPQLLEDVSMEPAAVVTPPPTALLPSVSGNSEAASPVSDRALDDLAVSFITETIQTLKMPRERPIATSQYRPSTTQATAAKQELAAKQRRLEQQIAESRTLMAKLSLARTKQEKDVIMKLLRETSRAAEDDRNKSAKPTKSSWPEATWNGILIVSDDEDDADSDDEALIWICWGLSKEVHALLKVPQQDFERTTVTPTVGVFGSDYPRFVAGWAVSLTFRFVAIQELIDLGRDPPSSCSAGPTGDNMFQWQATIMGPGDSPYAGGVFFLSISFPTDYPFKPPKVSFTTKIYHPNINANGSICLDILRDQWSPALTISKVLLSICSMLTDPNPDDPLVPDIAHLYKTDRTRYEATAREWTRKYAM</sequence>
<dbReference type="Pfam" id="PF00179">
    <property type="entry name" value="UQ_con"/>
    <property type="match status" value="1"/>
</dbReference>